<protein>
    <recommendedName>
        <fullName evidence="7">Alpha-D-phosphohexomutase alpha/beta/alpha domain-containing protein</fullName>
    </recommendedName>
</protein>
<comment type="similarity">
    <text evidence="2">Belongs to the phosphohexose mutase family.</text>
</comment>
<dbReference type="AlphaFoldDB" id="A0A1G1YWP5"/>
<dbReference type="PANTHER" id="PTHR43771">
    <property type="entry name" value="PHOSPHOMANNOMUTASE"/>
    <property type="match status" value="1"/>
</dbReference>
<dbReference type="Proteomes" id="UP000177062">
    <property type="component" value="Unassembled WGS sequence"/>
</dbReference>
<evidence type="ECO:0000256" key="3">
    <source>
        <dbReference type="ARBA" id="ARBA00022553"/>
    </source>
</evidence>
<keyword evidence="3" id="KW-0597">Phosphoprotein</keyword>
<dbReference type="PANTHER" id="PTHR43771:SF1">
    <property type="entry name" value="PHOSPHOMANNOMUTASE"/>
    <property type="match status" value="1"/>
</dbReference>
<dbReference type="PROSITE" id="PS00710">
    <property type="entry name" value="PGM_PMM"/>
    <property type="match status" value="1"/>
</dbReference>
<comment type="cofactor">
    <cofactor evidence="1">
        <name>Mg(2+)</name>
        <dbReference type="ChEBI" id="CHEBI:18420"/>
    </cofactor>
</comment>
<dbReference type="GO" id="GO:0005975">
    <property type="term" value="P:carbohydrate metabolic process"/>
    <property type="evidence" value="ECO:0007669"/>
    <property type="project" value="InterPro"/>
</dbReference>
<dbReference type="GO" id="GO:0016868">
    <property type="term" value="F:intramolecular phosphotransferase activity"/>
    <property type="evidence" value="ECO:0007669"/>
    <property type="project" value="InterPro"/>
</dbReference>
<gene>
    <name evidence="8" type="ORF">A2Y84_01445</name>
</gene>
<evidence type="ECO:0000313" key="8">
    <source>
        <dbReference type="EMBL" id="OGY56734.1"/>
    </source>
</evidence>
<keyword evidence="5" id="KW-0460">Magnesium</keyword>
<evidence type="ECO:0000256" key="2">
    <source>
        <dbReference type="ARBA" id="ARBA00010231"/>
    </source>
</evidence>
<keyword evidence="4" id="KW-0479">Metal-binding</keyword>
<accession>A0A1G1YWP5</accession>
<dbReference type="InterPro" id="IPR016066">
    <property type="entry name" value="A-D-PHexomutase_CS"/>
</dbReference>
<name>A0A1G1YWP5_9BACT</name>
<evidence type="ECO:0000313" key="9">
    <source>
        <dbReference type="Proteomes" id="UP000177062"/>
    </source>
</evidence>
<dbReference type="InterPro" id="IPR005844">
    <property type="entry name" value="A-D-PHexomutase_a/b/a-I"/>
</dbReference>
<keyword evidence="6" id="KW-0413">Isomerase</keyword>
<dbReference type="EMBL" id="MHIT01000019">
    <property type="protein sequence ID" value="OGY56734.1"/>
    <property type="molecule type" value="Genomic_DNA"/>
</dbReference>
<dbReference type="InterPro" id="IPR016055">
    <property type="entry name" value="A-D-PHexomutase_a/b/a-I/II/III"/>
</dbReference>
<sequence length="140" mass="15452">MLFEIIFDLNIVLMSIFKKYDIRGLYPTEVNETLARQVADVLAQKLFERGKVVVGHDPRGSSLPLYKALISALEGYPDVELAKAGMITTPMLTFLVHHLRAAGGIVVTASHNPKEYNGFKVIGDQGLLVGGEDIAKWIQK</sequence>
<evidence type="ECO:0000256" key="5">
    <source>
        <dbReference type="ARBA" id="ARBA00022842"/>
    </source>
</evidence>
<dbReference type="SUPFAM" id="SSF53738">
    <property type="entry name" value="Phosphoglucomutase, first 3 domains"/>
    <property type="match status" value="1"/>
</dbReference>
<organism evidence="8 9">
    <name type="scientific">Candidatus Colwellbacteria bacterium RBG_13_48_8</name>
    <dbReference type="NCBI Taxonomy" id="1797685"/>
    <lineage>
        <taxon>Bacteria</taxon>
        <taxon>Candidatus Colwelliibacteriota</taxon>
    </lineage>
</organism>
<dbReference type="Gene3D" id="3.40.120.10">
    <property type="entry name" value="Alpha-D-Glucose-1,6-Bisphosphate, subunit A, domain 3"/>
    <property type="match status" value="1"/>
</dbReference>
<evidence type="ECO:0000256" key="1">
    <source>
        <dbReference type="ARBA" id="ARBA00001946"/>
    </source>
</evidence>
<dbReference type="GO" id="GO:0000287">
    <property type="term" value="F:magnesium ion binding"/>
    <property type="evidence" value="ECO:0007669"/>
    <property type="project" value="InterPro"/>
</dbReference>
<evidence type="ECO:0000256" key="4">
    <source>
        <dbReference type="ARBA" id="ARBA00022723"/>
    </source>
</evidence>
<evidence type="ECO:0000259" key="7">
    <source>
        <dbReference type="Pfam" id="PF02878"/>
    </source>
</evidence>
<evidence type="ECO:0000256" key="6">
    <source>
        <dbReference type="ARBA" id="ARBA00023235"/>
    </source>
</evidence>
<feature type="domain" description="Alpha-D-phosphohexomutase alpha/beta/alpha" evidence="7">
    <location>
        <begin position="16"/>
        <end position="134"/>
    </location>
</feature>
<comment type="caution">
    <text evidence="8">The sequence shown here is derived from an EMBL/GenBank/DDBJ whole genome shotgun (WGS) entry which is preliminary data.</text>
</comment>
<dbReference type="Pfam" id="PF02878">
    <property type="entry name" value="PGM_PMM_I"/>
    <property type="match status" value="1"/>
</dbReference>
<reference evidence="8 9" key="1">
    <citation type="journal article" date="2016" name="Nat. Commun.">
        <title>Thousands of microbial genomes shed light on interconnected biogeochemical processes in an aquifer system.</title>
        <authorList>
            <person name="Anantharaman K."/>
            <person name="Brown C.T."/>
            <person name="Hug L.A."/>
            <person name="Sharon I."/>
            <person name="Castelle C.J."/>
            <person name="Probst A.J."/>
            <person name="Thomas B.C."/>
            <person name="Singh A."/>
            <person name="Wilkins M.J."/>
            <person name="Karaoz U."/>
            <person name="Brodie E.L."/>
            <person name="Williams K.H."/>
            <person name="Hubbard S.S."/>
            <person name="Banfield J.F."/>
        </authorList>
    </citation>
    <scope>NUCLEOTIDE SEQUENCE [LARGE SCALE GENOMIC DNA]</scope>
</reference>
<proteinExistence type="inferred from homology"/>